<dbReference type="Proteomes" id="UP001055811">
    <property type="component" value="Linkage Group LG01"/>
</dbReference>
<reference evidence="1 2" key="2">
    <citation type="journal article" date="2022" name="Mol. Ecol. Resour.">
        <title>The genomes of chicory, endive, great burdock and yacon provide insights into Asteraceae paleo-polyploidization history and plant inulin production.</title>
        <authorList>
            <person name="Fan W."/>
            <person name="Wang S."/>
            <person name="Wang H."/>
            <person name="Wang A."/>
            <person name="Jiang F."/>
            <person name="Liu H."/>
            <person name="Zhao H."/>
            <person name="Xu D."/>
            <person name="Zhang Y."/>
        </authorList>
    </citation>
    <scope>NUCLEOTIDE SEQUENCE [LARGE SCALE GENOMIC DNA]</scope>
    <source>
        <strain evidence="2">cv. Punajuju</strain>
        <tissue evidence="1">Leaves</tissue>
    </source>
</reference>
<name>A0ACB9H9A6_CICIN</name>
<dbReference type="EMBL" id="CM042009">
    <property type="protein sequence ID" value="KAI3792028.1"/>
    <property type="molecule type" value="Genomic_DNA"/>
</dbReference>
<sequence>MLMLIAFFRAAMHQWSFENRNVRDEHDSDSQFKYLGGTSVSTPFSHSQLILSSITPHISLRANSSCSRNYSLFQISGGYGFLSC</sequence>
<accession>A0ACB9H9A6</accession>
<evidence type="ECO:0000313" key="1">
    <source>
        <dbReference type="EMBL" id="KAI3792028.1"/>
    </source>
</evidence>
<organism evidence="1 2">
    <name type="scientific">Cichorium intybus</name>
    <name type="common">Chicory</name>
    <dbReference type="NCBI Taxonomy" id="13427"/>
    <lineage>
        <taxon>Eukaryota</taxon>
        <taxon>Viridiplantae</taxon>
        <taxon>Streptophyta</taxon>
        <taxon>Embryophyta</taxon>
        <taxon>Tracheophyta</taxon>
        <taxon>Spermatophyta</taxon>
        <taxon>Magnoliopsida</taxon>
        <taxon>eudicotyledons</taxon>
        <taxon>Gunneridae</taxon>
        <taxon>Pentapetalae</taxon>
        <taxon>asterids</taxon>
        <taxon>campanulids</taxon>
        <taxon>Asterales</taxon>
        <taxon>Asteraceae</taxon>
        <taxon>Cichorioideae</taxon>
        <taxon>Cichorieae</taxon>
        <taxon>Cichoriinae</taxon>
        <taxon>Cichorium</taxon>
    </lineage>
</organism>
<comment type="caution">
    <text evidence="1">The sequence shown here is derived from an EMBL/GenBank/DDBJ whole genome shotgun (WGS) entry which is preliminary data.</text>
</comment>
<reference evidence="2" key="1">
    <citation type="journal article" date="2022" name="Mol. Ecol. Resour.">
        <title>The genomes of chicory, endive, great burdock and yacon provide insights into Asteraceae palaeo-polyploidization history and plant inulin production.</title>
        <authorList>
            <person name="Fan W."/>
            <person name="Wang S."/>
            <person name="Wang H."/>
            <person name="Wang A."/>
            <person name="Jiang F."/>
            <person name="Liu H."/>
            <person name="Zhao H."/>
            <person name="Xu D."/>
            <person name="Zhang Y."/>
        </authorList>
    </citation>
    <scope>NUCLEOTIDE SEQUENCE [LARGE SCALE GENOMIC DNA]</scope>
    <source>
        <strain evidence="2">cv. Punajuju</strain>
    </source>
</reference>
<protein>
    <submittedName>
        <fullName evidence="1">Uncharacterized protein</fullName>
    </submittedName>
</protein>
<gene>
    <name evidence="1" type="ORF">L2E82_05897</name>
</gene>
<proteinExistence type="predicted"/>
<keyword evidence="2" id="KW-1185">Reference proteome</keyword>
<evidence type="ECO:0000313" key="2">
    <source>
        <dbReference type="Proteomes" id="UP001055811"/>
    </source>
</evidence>